<evidence type="ECO:0000256" key="3">
    <source>
        <dbReference type="ARBA" id="ARBA00010945"/>
    </source>
</evidence>
<dbReference type="Gene3D" id="1.20.58.1280">
    <property type="entry name" value="DNA repair protein Rev1, C-terminal domain"/>
    <property type="match status" value="1"/>
</dbReference>
<dbReference type="Gene3D" id="6.10.250.1630">
    <property type="match status" value="1"/>
</dbReference>
<evidence type="ECO:0000256" key="7">
    <source>
        <dbReference type="ARBA" id="ARBA00022695"/>
    </source>
</evidence>
<feature type="domain" description="BRCT" evidence="17">
    <location>
        <begin position="204"/>
        <end position="292"/>
    </location>
</feature>
<comment type="similarity">
    <text evidence="3">Belongs to the DNA polymerase type-Y family.</text>
</comment>
<comment type="cofactor">
    <cofactor evidence="1">
        <name>Mg(2+)</name>
        <dbReference type="ChEBI" id="CHEBI:18420"/>
    </cofactor>
</comment>
<evidence type="ECO:0000256" key="11">
    <source>
        <dbReference type="ARBA" id="ARBA00023125"/>
    </source>
</evidence>
<dbReference type="Gene3D" id="3.30.70.270">
    <property type="match status" value="1"/>
</dbReference>
<keyword evidence="20" id="KW-1185">Reference proteome</keyword>
<feature type="region of interest" description="Disordered" evidence="16">
    <location>
        <begin position="30"/>
        <end position="171"/>
    </location>
</feature>
<accession>A0A9P5Z7H3</accession>
<evidence type="ECO:0000256" key="12">
    <source>
        <dbReference type="ARBA" id="ARBA00023204"/>
    </source>
</evidence>
<dbReference type="InterPro" id="IPR053848">
    <property type="entry name" value="IMS_HHH_1"/>
</dbReference>
<evidence type="ECO:0000256" key="15">
    <source>
        <dbReference type="ARBA" id="ARBA00081902"/>
    </source>
</evidence>
<evidence type="ECO:0000256" key="8">
    <source>
        <dbReference type="ARBA" id="ARBA00022723"/>
    </source>
</evidence>
<dbReference type="Pfam" id="PF00817">
    <property type="entry name" value="IMS"/>
    <property type="match status" value="1"/>
</dbReference>
<dbReference type="Gene3D" id="3.30.1490.100">
    <property type="entry name" value="DNA polymerase, Y-family, little finger domain"/>
    <property type="match status" value="1"/>
</dbReference>
<dbReference type="InterPro" id="IPR036775">
    <property type="entry name" value="DNA_pol_Y-fam_lit_finger_sf"/>
</dbReference>
<feature type="compositionally biased region" description="Polar residues" evidence="16">
    <location>
        <begin position="60"/>
        <end position="71"/>
    </location>
</feature>
<keyword evidence="12" id="KW-0234">DNA repair</keyword>
<dbReference type="GO" id="GO:0042276">
    <property type="term" value="P:error-prone translesion synthesis"/>
    <property type="evidence" value="ECO:0007669"/>
    <property type="project" value="TreeGrafter"/>
</dbReference>
<dbReference type="SUPFAM" id="SSF100879">
    <property type="entry name" value="Lesion bypass DNA polymerase (Y-family), little finger domain"/>
    <property type="match status" value="1"/>
</dbReference>
<dbReference type="CDD" id="cd19318">
    <property type="entry name" value="Rev1_UBM2"/>
    <property type="match status" value="1"/>
</dbReference>
<dbReference type="GO" id="GO:0046872">
    <property type="term" value="F:metal ion binding"/>
    <property type="evidence" value="ECO:0007669"/>
    <property type="project" value="UniProtKB-KW"/>
</dbReference>
<dbReference type="InterPro" id="IPR043502">
    <property type="entry name" value="DNA/RNA_pol_sf"/>
</dbReference>
<evidence type="ECO:0000256" key="4">
    <source>
        <dbReference type="ARBA" id="ARBA00020399"/>
    </source>
</evidence>
<dbReference type="Pfam" id="PF11799">
    <property type="entry name" value="IMS_C"/>
    <property type="match status" value="1"/>
</dbReference>
<reference evidence="19" key="1">
    <citation type="submission" date="2020-11" db="EMBL/GenBank/DDBJ databases">
        <authorList>
            <consortium name="DOE Joint Genome Institute"/>
            <person name="Ahrendt S."/>
            <person name="Riley R."/>
            <person name="Andreopoulos W."/>
            <person name="Labutti K."/>
            <person name="Pangilinan J."/>
            <person name="Ruiz-Duenas F.J."/>
            <person name="Barrasa J.M."/>
            <person name="Sanchez-Garcia M."/>
            <person name="Camarero S."/>
            <person name="Miyauchi S."/>
            <person name="Serrano A."/>
            <person name="Linde D."/>
            <person name="Babiker R."/>
            <person name="Drula E."/>
            <person name="Ayuso-Fernandez I."/>
            <person name="Pacheco R."/>
            <person name="Padilla G."/>
            <person name="Ferreira P."/>
            <person name="Barriuso J."/>
            <person name="Kellner H."/>
            <person name="Castanera R."/>
            <person name="Alfaro M."/>
            <person name="Ramirez L."/>
            <person name="Pisabarro A.G."/>
            <person name="Kuo A."/>
            <person name="Tritt A."/>
            <person name="Lipzen A."/>
            <person name="He G."/>
            <person name="Yan M."/>
            <person name="Ng V."/>
            <person name="Cullen D."/>
            <person name="Martin F."/>
            <person name="Rosso M.-N."/>
            <person name="Henrissat B."/>
            <person name="Hibbett D."/>
            <person name="Martinez A.T."/>
            <person name="Grigoriev I.V."/>
        </authorList>
    </citation>
    <scope>NUCLEOTIDE SEQUENCE</scope>
    <source>
        <strain evidence="19">CIRM-BRFM 674</strain>
    </source>
</reference>
<dbReference type="PROSITE" id="PS50172">
    <property type="entry name" value="BRCT"/>
    <property type="match status" value="1"/>
</dbReference>
<feature type="region of interest" description="Disordered" evidence="16">
    <location>
        <begin position="318"/>
        <end position="339"/>
    </location>
</feature>
<dbReference type="SUPFAM" id="SSF56672">
    <property type="entry name" value="DNA/RNA polymerases"/>
    <property type="match status" value="1"/>
</dbReference>
<dbReference type="InterPro" id="IPR043128">
    <property type="entry name" value="Rev_trsase/Diguanyl_cyclase"/>
</dbReference>
<dbReference type="InterPro" id="IPR038401">
    <property type="entry name" value="Rev1_C_sf"/>
</dbReference>
<comment type="caution">
    <text evidence="19">The sequence shown here is derived from an EMBL/GenBank/DDBJ whole genome shotgun (WGS) entry which is preliminary data.</text>
</comment>
<evidence type="ECO:0000259" key="17">
    <source>
        <dbReference type="PROSITE" id="PS50172"/>
    </source>
</evidence>
<dbReference type="PANTHER" id="PTHR45990">
    <property type="entry name" value="DNA REPAIR PROTEIN REV1"/>
    <property type="match status" value="1"/>
</dbReference>
<dbReference type="Pfam" id="PF16589">
    <property type="entry name" value="BRCT_2"/>
    <property type="match status" value="1"/>
</dbReference>
<gene>
    <name evidence="19" type="ORF">BDN70DRAFT_931346</name>
</gene>
<evidence type="ECO:0000256" key="5">
    <source>
        <dbReference type="ARBA" id="ARBA00022634"/>
    </source>
</evidence>
<feature type="domain" description="UmuC" evidence="18">
    <location>
        <begin position="458"/>
        <end position="656"/>
    </location>
</feature>
<protein>
    <recommendedName>
        <fullName evidence="4">DNA repair protein REV1</fullName>
    </recommendedName>
    <alternativeName>
        <fullName evidence="15">Reversionless protein 1</fullName>
    </alternativeName>
</protein>
<dbReference type="AlphaFoldDB" id="A0A9P5Z7H3"/>
<dbReference type="PROSITE" id="PS50173">
    <property type="entry name" value="UMUC"/>
    <property type="match status" value="1"/>
</dbReference>
<feature type="region of interest" description="Disordered" evidence="16">
    <location>
        <begin position="947"/>
        <end position="967"/>
    </location>
</feature>
<feature type="compositionally biased region" description="Basic and acidic residues" evidence="16">
    <location>
        <begin position="158"/>
        <end position="168"/>
    </location>
</feature>
<dbReference type="Pfam" id="PF16727">
    <property type="entry name" value="REV1_C"/>
    <property type="match status" value="1"/>
</dbReference>
<sequence length="1220" mass="136736">MPVVSQASSDYFEEDNSQFLAALQTAILPGDLPLEPQENEDSSRTKSQDDWELPPGTQPAPKQTSSTPETAKSQDEWEPPPATQPSLKRRPVFTPSDEDSADDIYGTPPRKRAKLEFENQRESREDQQNLEPGSDHQKSQDEFEPPPPAQPSKRRRSPTPEKDERVNSDDEVYGVAHYGNFGEYMRRKRAKLQIQNAQIGGRDDNPKIFEGLAIYVNGWTRPSVQELRRLIVLYGGTFQPYLNRKTEVTHVITCSLTGAKIRDFQNLKVVRPEWIVESVAKGYLLPWRDYIYTHDERKEAAQGVKINKQQNLLGHITSSTSASPASKPPPAPDPLYTTDPVTKADAARVPGYAADKSNPNAQRVMANPEWRKAHTSVASDFIEGYYKNSRLHHLSTWKAELKNLVQEAQERAENSHSSSTRKVLPEEGVSMHGVDLHSPSTAKWKGKGKAVDPEERVIMHCDFDCFFVSAGLVSRPELKGKPVVVCHSQGAQGGESSTSEIASSSYEARKFGIKNGMSLQQARKLCPAVITIPYEFQRYKEFSLLFYTVLMSHADDLQAVSVDEALIDVTFTVNRLREEDKYADGTIDPAVDFAETIRDEVRKATTCEISIGISHNILLARLATRRAKPAGSSHLFLFEVPHFMAPLDIADLHGFGWSAKQKAQEKLGVTTLGELEKKSKAILMEALGKSMGETLYNAIRGIDDKKLESDKPRKSVSCEINYGIRFENNQQAEAFIHQMATEVKKRLDAINMVGRSLTLKIMKRDPTAPVEPPKFLGHGICDLFNKQTPIIAPGGKATSDDKIIGEHAWRLLKLFNFDPRELRGIGIQVQKLESASSSAAPPPGQAVLPFGPKPVSANVASSSKAIFPQPALRIEPPTETTDKGDPVKPGPPVFDLPSFSQVDKSVFDALPLEIRQELEGEYKRRSATPFSRGPTVEPEKKQLGNVSMRRPLGRGSNSLFPSKAGPSNFKRIAQQLAPRRGGGGGRLMTATRSVVHAWAAKLREQKQKPTNVKISISALKNLNLDPEVFFALPIKVQREQLTMARIIKQKGYIPDAPVERKILKPAKFVLPPDFVPYRAPPPRAKHRKPPFLRQQGKTAKEKLYFTETDDIQRIVEQWVNVYKNWEPREKDVEFLSKWIMQSVDRAQASDVGVERAVAVMKWWLVLLRRYFGSAECLEEIDFENSQRNLVGEAWWAAFRKVKSGMDEITKKRFGGRLSLR</sequence>
<feature type="region of interest" description="Disordered" evidence="16">
    <location>
        <begin position="872"/>
        <end position="892"/>
    </location>
</feature>
<evidence type="ECO:0000256" key="6">
    <source>
        <dbReference type="ARBA" id="ARBA00022679"/>
    </source>
</evidence>
<keyword evidence="11" id="KW-0238">DNA-binding</keyword>
<dbReference type="InterPro" id="IPR017961">
    <property type="entry name" value="DNA_pol_Y-fam_little_finger"/>
</dbReference>
<dbReference type="InterPro" id="IPR031991">
    <property type="entry name" value="Rev1_C"/>
</dbReference>
<dbReference type="GO" id="GO:0006281">
    <property type="term" value="P:DNA repair"/>
    <property type="evidence" value="ECO:0007669"/>
    <property type="project" value="UniProtKB-KW"/>
</dbReference>
<dbReference type="OrthoDB" id="427711at2759"/>
<dbReference type="InterPro" id="IPR001357">
    <property type="entry name" value="BRCT_dom"/>
</dbReference>
<comment type="function">
    <text evidence="14">Deoxycytidyl transferase involved in DNA repair. Transfers a dCMP residue from dCTP to the 3'-end of a DNA primer in a template-dependent reaction. May assist in the first step in the bypass of abasic lesions by the insertion of a nucleotide opposite the lesion. Required for normal induction of mutations by physical and chemical agents. Involved in mitochondrial DNA mutagenesis.</text>
</comment>
<evidence type="ECO:0000313" key="19">
    <source>
        <dbReference type="EMBL" id="KAF9480856.1"/>
    </source>
</evidence>
<keyword evidence="13" id="KW-0539">Nucleus</keyword>
<dbReference type="InterPro" id="IPR047346">
    <property type="entry name" value="Rev1_UBM1/2"/>
</dbReference>
<keyword evidence="7" id="KW-0548">Nucleotidyltransferase</keyword>
<evidence type="ECO:0000256" key="2">
    <source>
        <dbReference type="ARBA" id="ARBA00004123"/>
    </source>
</evidence>
<dbReference type="Gene3D" id="6.10.250.1490">
    <property type="match status" value="1"/>
</dbReference>
<dbReference type="Gene3D" id="3.40.50.10190">
    <property type="entry name" value="BRCT domain"/>
    <property type="match status" value="1"/>
</dbReference>
<feature type="compositionally biased region" description="Basic and acidic residues" evidence="16">
    <location>
        <begin position="114"/>
        <end position="141"/>
    </location>
</feature>
<evidence type="ECO:0000256" key="13">
    <source>
        <dbReference type="ARBA" id="ARBA00023242"/>
    </source>
</evidence>
<dbReference type="Gene3D" id="3.40.1170.60">
    <property type="match status" value="1"/>
</dbReference>
<keyword evidence="9" id="KW-0227">DNA damage</keyword>
<evidence type="ECO:0000259" key="18">
    <source>
        <dbReference type="PROSITE" id="PS50173"/>
    </source>
</evidence>
<dbReference type="GO" id="GO:0017125">
    <property type="term" value="F:deoxycytidyl transferase activity"/>
    <property type="evidence" value="ECO:0007669"/>
    <property type="project" value="TreeGrafter"/>
</dbReference>
<evidence type="ECO:0000256" key="14">
    <source>
        <dbReference type="ARBA" id="ARBA00058985"/>
    </source>
</evidence>
<dbReference type="Pfam" id="PF21999">
    <property type="entry name" value="IMS_HHH_1"/>
    <property type="match status" value="1"/>
</dbReference>
<dbReference type="PANTHER" id="PTHR45990:SF1">
    <property type="entry name" value="DNA REPAIR PROTEIN REV1"/>
    <property type="match status" value="1"/>
</dbReference>
<dbReference type="Proteomes" id="UP000807469">
    <property type="component" value="Unassembled WGS sequence"/>
</dbReference>
<dbReference type="CDD" id="cd17719">
    <property type="entry name" value="BRCT_Rev1"/>
    <property type="match status" value="1"/>
</dbReference>
<keyword evidence="6" id="KW-0808">Transferase</keyword>
<evidence type="ECO:0000256" key="1">
    <source>
        <dbReference type="ARBA" id="ARBA00001946"/>
    </source>
</evidence>
<evidence type="ECO:0000256" key="10">
    <source>
        <dbReference type="ARBA" id="ARBA00022842"/>
    </source>
</evidence>
<dbReference type="CDD" id="cd01701">
    <property type="entry name" value="PolY_Rev1"/>
    <property type="match status" value="1"/>
</dbReference>
<dbReference type="FunFam" id="3.40.50.10190:FF:000011">
    <property type="entry name" value="DNA repair protein REV1"/>
    <property type="match status" value="1"/>
</dbReference>
<keyword evidence="10" id="KW-0460">Magnesium</keyword>
<dbReference type="EMBL" id="MU155187">
    <property type="protein sequence ID" value="KAF9480856.1"/>
    <property type="molecule type" value="Genomic_DNA"/>
</dbReference>
<evidence type="ECO:0000256" key="16">
    <source>
        <dbReference type="SAM" id="MobiDB-lite"/>
    </source>
</evidence>
<name>A0A9P5Z7H3_9AGAR</name>
<dbReference type="GO" id="GO:0070987">
    <property type="term" value="P:error-free translesion synthesis"/>
    <property type="evidence" value="ECO:0007669"/>
    <property type="project" value="UniProtKB-ARBA"/>
</dbReference>
<dbReference type="FunFam" id="3.30.1490.100:FF:000001">
    <property type="entry name" value="DNA repair protein REV1"/>
    <property type="match status" value="1"/>
</dbReference>
<dbReference type="Gene3D" id="1.10.150.20">
    <property type="entry name" value="5' to 3' exonuclease, C-terminal subdomain"/>
    <property type="match status" value="1"/>
</dbReference>
<dbReference type="GO" id="GO:0003684">
    <property type="term" value="F:damaged DNA binding"/>
    <property type="evidence" value="ECO:0007669"/>
    <property type="project" value="InterPro"/>
</dbReference>
<proteinExistence type="inferred from homology"/>
<organism evidence="19 20">
    <name type="scientific">Pholiota conissans</name>
    <dbReference type="NCBI Taxonomy" id="109636"/>
    <lineage>
        <taxon>Eukaryota</taxon>
        <taxon>Fungi</taxon>
        <taxon>Dikarya</taxon>
        <taxon>Basidiomycota</taxon>
        <taxon>Agaricomycotina</taxon>
        <taxon>Agaricomycetes</taxon>
        <taxon>Agaricomycetidae</taxon>
        <taxon>Agaricales</taxon>
        <taxon>Agaricineae</taxon>
        <taxon>Strophariaceae</taxon>
        <taxon>Pholiota</taxon>
    </lineage>
</organism>
<keyword evidence="5" id="KW-0237">DNA synthesis</keyword>
<dbReference type="SMART" id="SM00292">
    <property type="entry name" value="BRCT"/>
    <property type="match status" value="1"/>
</dbReference>
<dbReference type="InterPro" id="IPR001126">
    <property type="entry name" value="UmuC"/>
</dbReference>
<evidence type="ECO:0000313" key="20">
    <source>
        <dbReference type="Proteomes" id="UP000807469"/>
    </source>
</evidence>
<comment type="subcellular location">
    <subcellularLocation>
        <location evidence="2">Nucleus</location>
    </subcellularLocation>
</comment>
<dbReference type="GO" id="GO:0003887">
    <property type="term" value="F:DNA-directed DNA polymerase activity"/>
    <property type="evidence" value="ECO:0007669"/>
    <property type="project" value="InterPro"/>
</dbReference>
<dbReference type="InterPro" id="IPR036420">
    <property type="entry name" value="BRCT_dom_sf"/>
</dbReference>
<dbReference type="SUPFAM" id="SSF52113">
    <property type="entry name" value="BRCT domain"/>
    <property type="match status" value="1"/>
</dbReference>
<keyword evidence="8" id="KW-0479">Metal-binding</keyword>
<dbReference type="GO" id="GO:0005634">
    <property type="term" value="C:nucleus"/>
    <property type="evidence" value="ECO:0007669"/>
    <property type="project" value="UniProtKB-SubCell"/>
</dbReference>
<evidence type="ECO:0000256" key="9">
    <source>
        <dbReference type="ARBA" id="ARBA00022763"/>
    </source>
</evidence>